<sequence length="991" mass="113316">MDQNRVWIPQKHRKEEVQVPCPPADKNRKMTQLYEETLEIMKSLWMKREKEMIKQRLRASLSSIPIEEHLQLVFFLLDGSEDLRSKKVDSMALVILQEFEKVVKSKEKDYERALSNLSESYKLGVLQLATMAHTNVFNKMCHLYGLNRPGNEFLSSHVQVMLARHQYKEASICVTALNLQHLFSLEDIVLPLIFQDKVNLVEPYVKPHKDLQEELVKTLDSYCSKDFDLKSFIGSFDVPGTRFEKLRSKNLSKLIIRLLKLYQLDSSLCPNTLQVRGLGSMRYLLYKKYTEKSVSDATWDELMMSTVGSDEFLQRELVELLMSYNDSPLAAKFATRFNLSVDSLHPVVQNAIEDLTLEEGSQSCVQKSEECWDDELEETDNDALRSDKYYQLKLSNDCIHIVDSINKLESCAQDVMMPHSVVGIDMEWKPSLTIKQSTSRISVIQLSLSKKIFLLDMIALGDVEDRKPIVNFFSELFTNWDIIKLGYGAETDFLMLQKSYPYLQKSIKERESFVDLAVVHENVSKMNLKLFPQISDGREKGLSELVLLCFGKPLNKMEQMSNWELRPLRNAQINYAALDAFCLLEVYEFLSKRLAELYPELDLQQLSSRRTMKSPSSGEKGKKSKKAAKTQRQKERVEAFQQRMNKVAELSKMAIPARELRVVCDNMLQGLGRYLRSCGVDVKILENGDDHGVAAKIAREESRMILTSGIPYLTLKSHVPEGCCMDVRTDLKARDQVGDVLNYFNVRVTSRDIFSRCHVCNGNSYVQIIQNDMKRLWLEAHLARASSGLRRQEADRHQHQEERIPSGALPPPIDKQKMSSGASINDSGRISSEVLPRSIYSERMSSGAPPPLIDSDDDDDFEVAGDCNYDEEFVYVGPVASASPQYKQEDEEEDEILEEEEGLEEAAAIGEKQNQKLVHIYDPDLLRTDLSIDFKSTKLSNDVIIQTEAIPEGVLNHIGVFYVCSQCGKVFWAGGHYQRITEQFGHLIHKV</sequence>
<evidence type="ECO:0000313" key="3">
    <source>
        <dbReference type="EMBL" id="KAJ8031379.1"/>
    </source>
</evidence>
<keyword evidence="3" id="KW-0540">Nuclease</keyword>
<protein>
    <submittedName>
        <fullName evidence="3">Exonuclease mut-7-like</fullName>
    </submittedName>
</protein>
<dbReference type="Pfam" id="PF01612">
    <property type="entry name" value="DNA_pol_A_exo1"/>
    <property type="match status" value="1"/>
</dbReference>
<dbReference type="InterPro" id="IPR036397">
    <property type="entry name" value="RNaseH_sf"/>
</dbReference>
<dbReference type="SMART" id="SM00474">
    <property type="entry name" value="35EXOc"/>
    <property type="match status" value="1"/>
</dbReference>
<proteinExistence type="predicted"/>
<dbReference type="InterPro" id="IPR052408">
    <property type="entry name" value="Exonuclease_MUT-7-like"/>
</dbReference>
<dbReference type="EMBL" id="JAIZAY010000012">
    <property type="protein sequence ID" value="KAJ8031379.1"/>
    <property type="molecule type" value="Genomic_DNA"/>
</dbReference>
<accession>A0A9Q1H2T7</accession>
<evidence type="ECO:0000256" key="1">
    <source>
        <dbReference type="SAM" id="MobiDB-lite"/>
    </source>
</evidence>
<dbReference type="PANTHER" id="PTHR47765:SF2">
    <property type="entry name" value="EXONUCLEASE MUT-7 HOMOLOG"/>
    <property type="match status" value="1"/>
</dbReference>
<feature type="compositionally biased region" description="Polar residues" evidence="1">
    <location>
        <begin position="818"/>
        <end position="828"/>
    </location>
</feature>
<keyword evidence="3" id="KW-0378">Hydrolase</keyword>
<dbReference type="Proteomes" id="UP001152320">
    <property type="component" value="Chromosome 12"/>
</dbReference>
<evidence type="ECO:0000259" key="2">
    <source>
        <dbReference type="SMART" id="SM00474"/>
    </source>
</evidence>
<dbReference type="InterPro" id="IPR012337">
    <property type="entry name" value="RNaseH-like_sf"/>
</dbReference>
<feature type="compositionally biased region" description="Basic and acidic residues" evidence="1">
    <location>
        <begin position="790"/>
        <end position="804"/>
    </location>
</feature>
<dbReference type="AlphaFoldDB" id="A0A9Q1H2T7"/>
<dbReference type="SUPFAM" id="SSF53098">
    <property type="entry name" value="Ribonuclease H-like"/>
    <property type="match status" value="1"/>
</dbReference>
<dbReference type="Gene3D" id="3.30.420.10">
    <property type="entry name" value="Ribonuclease H-like superfamily/Ribonuclease H"/>
    <property type="match status" value="1"/>
</dbReference>
<feature type="region of interest" description="Disordered" evidence="1">
    <location>
        <begin position="608"/>
        <end position="636"/>
    </location>
</feature>
<keyword evidence="3" id="KW-0269">Exonuclease</keyword>
<reference evidence="3" key="1">
    <citation type="submission" date="2021-10" db="EMBL/GenBank/DDBJ databases">
        <title>Tropical sea cucumber genome reveals ecological adaptation and Cuvierian tubules defense mechanism.</title>
        <authorList>
            <person name="Chen T."/>
        </authorList>
    </citation>
    <scope>NUCLEOTIDE SEQUENCE</scope>
    <source>
        <strain evidence="3">Nanhai2018</strain>
        <tissue evidence="3">Muscle</tissue>
    </source>
</reference>
<keyword evidence="4" id="KW-1185">Reference proteome</keyword>
<dbReference type="Pfam" id="PF01927">
    <property type="entry name" value="Mut7-C"/>
    <property type="match status" value="2"/>
</dbReference>
<dbReference type="OrthoDB" id="18193at2759"/>
<dbReference type="GO" id="GO:0006139">
    <property type="term" value="P:nucleobase-containing compound metabolic process"/>
    <property type="evidence" value="ECO:0007669"/>
    <property type="project" value="InterPro"/>
</dbReference>
<name>A0A9Q1H2T7_HOLLE</name>
<dbReference type="InterPro" id="IPR002782">
    <property type="entry name" value="Mut7-C_RNAse_dom"/>
</dbReference>
<feature type="compositionally biased region" description="Basic residues" evidence="1">
    <location>
        <begin position="622"/>
        <end position="631"/>
    </location>
</feature>
<feature type="region of interest" description="Disordered" evidence="1">
    <location>
        <begin position="789"/>
        <end position="828"/>
    </location>
</feature>
<dbReference type="PANTHER" id="PTHR47765">
    <property type="entry name" value="3'-5' EXONUCLEASE DOMAIN-CONTAINING PROTEIN"/>
    <property type="match status" value="1"/>
</dbReference>
<dbReference type="GO" id="GO:0003676">
    <property type="term" value="F:nucleic acid binding"/>
    <property type="evidence" value="ECO:0007669"/>
    <property type="project" value="InterPro"/>
</dbReference>
<dbReference type="GO" id="GO:0008408">
    <property type="term" value="F:3'-5' exonuclease activity"/>
    <property type="evidence" value="ECO:0007669"/>
    <property type="project" value="InterPro"/>
</dbReference>
<evidence type="ECO:0000313" key="4">
    <source>
        <dbReference type="Proteomes" id="UP001152320"/>
    </source>
</evidence>
<organism evidence="3 4">
    <name type="scientific">Holothuria leucospilota</name>
    <name type="common">Black long sea cucumber</name>
    <name type="synonym">Mertensiothuria leucospilota</name>
    <dbReference type="NCBI Taxonomy" id="206669"/>
    <lineage>
        <taxon>Eukaryota</taxon>
        <taxon>Metazoa</taxon>
        <taxon>Echinodermata</taxon>
        <taxon>Eleutherozoa</taxon>
        <taxon>Echinozoa</taxon>
        <taxon>Holothuroidea</taxon>
        <taxon>Aspidochirotacea</taxon>
        <taxon>Aspidochirotida</taxon>
        <taxon>Holothuriidae</taxon>
        <taxon>Holothuria</taxon>
    </lineage>
</organism>
<gene>
    <name evidence="3" type="ORF">HOLleu_24553</name>
</gene>
<feature type="domain" description="3'-5' exonuclease" evidence="2">
    <location>
        <begin position="399"/>
        <end position="595"/>
    </location>
</feature>
<comment type="caution">
    <text evidence="3">The sequence shown here is derived from an EMBL/GenBank/DDBJ whole genome shotgun (WGS) entry which is preliminary data.</text>
</comment>
<dbReference type="InterPro" id="IPR002562">
    <property type="entry name" value="3'-5'_exonuclease_dom"/>
</dbReference>